<proteinExistence type="predicted"/>
<keyword evidence="2 5" id="KW-0812">Transmembrane</keyword>
<dbReference type="OrthoDB" id="6493944at2759"/>
<evidence type="ECO:0000256" key="2">
    <source>
        <dbReference type="ARBA" id="ARBA00022692"/>
    </source>
</evidence>
<feature type="transmembrane region" description="Helical" evidence="5">
    <location>
        <begin position="132"/>
        <end position="155"/>
    </location>
</feature>
<evidence type="ECO:0000313" key="6">
    <source>
        <dbReference type="EMBL" id="KAF7840549.1"/>
    </source>
</evidence>
<keyword evidence="3 5" id="KW-1133">Transmembrane helix</keyword>
<comment type="caution">
    <text evidence="6">The sequence shown here is derived from an EMBL/GenBank/DDBJ whole genome shotgun (WGS) entry which is preliminary data.</text>
</comment>
<feature type="transmembrane region" description="Helical" evidence="5">
    <location>
        <begin position="36"/>
        <end position="64"/>
    </location>
</feature>
<evidence type="ECO:0000256" key="4">
    <source>
        <dbReference type="ARBA" id="ARBA00023136"/>
    </source>
</evidence>
<sequence length="342" mass="37606">MWMHNVAATVLMMPVANGIIRRMPPAHERSHAENQFCKAAVLSVVFGTAIGGTSTLTGTGVNLILAGMWKSLAPEATPISFNTWFFFGFPFSALMLLSCWCIVCFLYVRKDLCRTMSCYFDRSHLRGYLKDLGPMIFAEKMVLICFGLLITLWMTRKISDDIPGWGVLFHDLVGDGSVCIVVALLLFIIPDMKQEGEKLMDWEECKKLPWNLVLLLGAGFALADGVESSGRSSGQFITSNDATATLITPLLYHIARTMHVHPLLLMVPGAISTEFAYLLPTSTPSNVVGFSTGHIELRDMLMVGAPLKALGIALLSILMPTLGALVFGTNDHTQWITRTNSR</sequence>
<dbReference type="AlphaFoldDB" id="A0A834X918"/>
<feature type="transmembrane region" description="Helical" evidence="5">
    <location>
        <begin position="167"/>
        <end position="188"/>
    </location>
</feature>
<evidence type="ECO:0000313" key="7">
    <source>
        <dbReference type="Proteomes" id="UP000634136"/>
    </source>
</evidence>
<reference evidence="6" key="1">
    <citation type="submission" date="2020-09" db="EMBL/GenBank/DDBJ databases">
        <title>Genome-Enabled Discovery of Anthraquinone Biosynthesis in Senna tora.</title>
        <authorList>
            <person name="Kang S.-H."/>
            <person name="Pandey R.P."/>
            <person name="Lee C.-M."/>
            <person name="Sim J.-S."/>
            <person name="Jeong J.-T."/>
            <person name="Choi B.-S."/>
            <person name="Jung M."/>
            <person name="Ginzburg D."/>
            <person name="Zhao K."/>
            <person name="Won S.Y."/>
            <person name="Oh T.-J."/>
            <person name="Yu Y."/>
            <person name="Kim N.-H."/>
            <person name="Lee O.R."/>
            <person name="Lee T.-H."/>
            <person name="Bashyal P."/>
            <person name="Kim T.-S."/>
            <person name="Lee W.-H."/>
            <person name="Kawkins C."/>
            <person name="Kim C.-K."/>
            <person name="Kim J.S."/>
            <person name="Ahn B.O."/>
            <person name="Rhee S.Y."/>
            <person name="Sohng J.K."/>
        </authorList>
    </citation>
    <scope>NUCLEOTIDE SEQUENCE</scope>
    <source>
        <tissue evidence="6">Leaf</tissue>
    </source>
</reference>
<comment type="subcellular location">
    <subcellularLocation>
        <location evidence="1">Membrane</location>
        <topology evidence="1">Multi-pass membrane protein</topology>
    </subcellularLocation>
</comment>
<dbReference type="GO" id="GO:0015140">
    <property type="term" value="F:malate transmembrane transporter activity"/>
    <property type="evidence" value="ECO:0007669"/>
    <property type="project" value="UniProtKB-ARBA"/>
</dbReference>
<evidence type="ECO:0000256" key="1">
    <source>
        <dbReference type="ARBA" id="ARBA00004141"/>
    </source>
</evidence>
<evidence type="ECO:0000256" key="3">
    <source>
        <dbReference type="ARBA" id="ARBA00022989"/>
    </source>
</evidence>
<gene>
    <name evidence="6" type="ORF">G2W53_002847</name>
</gene>
<name>A0A834X918_9FABA</name>
<accession>A0A834X918</accession>
<feature type="transmembrane region" description="Helical" evidence="5">
    <location>
        <begin position="84"/>
        <end position="108"/>
    </location>
</feature>
<dbReference type="PANTHER" id="PTHR10283:SF82">
    <property type="entry name" value="SOLUTE CARRIER FAMILY 13 MEMBER 2"/>
    <property type="match status" value="1"/>
</dbReference>
<keyword evidence="7" id="KW-1185">Reference proteome</keyword>
<evidence type="ECO:0000256" key="5">
    <source>
        <dbReference type="SAM" id="Phobius"/>
    </source>
</evidence>
<dbReference type="Pfam" id="PF00939">
    <property type="entry name" value="Na_sulph_symp"/>
    <property type="match status" value="2"/>
</dbReference>
<dbReference type="PANTHER" id="PTHR10283">
    <property type="entry name" value="SOLUTE CARRIER FAMILY 13 MEMBER"/>
    <property type="match status" value="1"/>
</dbReference>
<organism evidence="6 7">
    <name type="scientific">Senna tora</name>
    <dbReference type="NCBI Taxonomy" id="362788"/>
    <lineage>
        <taxon>Eukaryota</taxon>
        <taxon>Viridiplantae</taxon>
        <taxon>Streptophyta</taxon>
        <taxon>Embryophyta</taxon>
        <taxon>Tracheophyta</taxon>
        <taxon>Spermatophyta</taxon>
        <taxon>Magnoliopsida</taxon>
        <taxon>eudicotyledons</taxon>
        <taxon>Gunneridae</taxon>
        <taxon>Pentapetalae</taxon>
        <taxon>rosids</taxon>
        <taxon>fabids</taxon>
        <taxon>Fabales</taxon>
        <taxon>Fabaceae</taxon>
        <taxon>Caesalpinioideae</taxon>
        <taxon>Cassia clade</taxon>
        <taxon>Senna</taxon>
    </lineage>
</organism>
<protein>
    <submittedName>
        <fullName evidence="6">Tonoplast dicarboxylate transporter</fullName>
    </submittedName>
</protein>
<dbReference type="InterPro" id="IPR001898">
    <property type="entry name" value="SLC13A/DASS"/>
</dbReference>
<dbReference type="GO" id="GO:0005886">
    <property type="term" value="C:plasma membrane"/>
    <property type="evidence" value="ECO:0007669"/>
    <property type="project" value="TreeGrafter"/>
</dbReference>
<dbReference type="EMBL" id="JAAIUW010000002">
    <property type="protein sequence ID" value="KAF7840549.1"/>
    <property type="molecule type" value="Genomic_DNA"/>
</dbReference>
<keyword evidence="4 5" id="KW-0472">Membrane</keyword>
<feature type="transmembrane region" description="Helical" evidence="5">
    <location>
        <begin position="309"/>
        <end position="328"/>
    </location>
</feature>
<dbReference type="Proteomes" id="UP000634136">
    <property type="component" value="Unassembled WGS sequence"/>
</dbReference>